<proteinExistence type="predicted"/>
<organism evidence="1 2">
    <name type="scientific">Candidatus Eisenbergiella merdipullorum</name>
    <dbReference type="NCBI Taxonomy" id="2838553"/>
    <lineage>
        <taxon>Bacteria</taxon>
        <taxon>Bacillati</taxon>
        <taxon>Bacillota</taxon>
        <taxon>Clostridia</taxon>
        <taxon>Lachnospirales</taxon>
        <taxon>Lachnospiraceae</taxon>
        <taxon>Eisenbergiella</taxon>
    </lineage>
</organism>
<reference evidence="1" key="1">
    <citation type="journal article" date="2021" name="PeerJ">
        <title>Extensive microbial diversity within the chicken gut microbiome revealed by metagenomics and culture.</title>
        <authorList>
            <person name="Gilroy R."/>
            <person name="Ravi A."/>
            <person name="Getino M."/>
            <person name="Pursley I."/>
            <person name="Horton D.L."/>
            <person name="Alikhan N.F."/>
            <person name="Baker D."/>
            <person name="Gharbi K."/>
            <person name="Hall N."/>
            <person name="Watson M."/>
            <person name="Adriaenssens E.M."/>
            <person name="Foster-Nyarko E."/>
            <person name="Jarju S."/>
            <person name="Secka A."/>
            <person name="Antonio M."/>
            <person name="Oren A."/>
            <person name="Chaudhuri R.R."/>
            <person name="La Ragione R."/>
            <person name="Hildebrand F."/>
            <person name="Pallen M.J."/>
        </authorList>
    </citation>
    <scope>NUCLEOTIDE SEQUENCE</scope>
    <source>
        <strain evidence="1">CHK179-7159</strain>
    </source>
</reference>
<gene>
    <name evidence="1" type="ORF">H9717_02185</name>
</gene>
<evidence type="ECO:0000313" key="1">
    <source>
        <dbReference type="EMBL" id="HJA91922.1"/>
    </source>
</evidence>
<reference evidence="1" key="2">
    <citation type="submission" date="2021-04" db="EMBL/GenBank/DDBJ databases">
        <authorList>
            <person name="Gilroy R."/>
        </authorList>
    </citation>
    <scope>NUCLEOTIDE SEQUENCE</scope>
    <source>
        <strain evidence="1">CHK179-7159</strain>
    </source>
</reference>
<dbReference type="EMBL" id="DWYY01000026">
    <property type="protein sequence ID" value="HJA91922.1"/>
    <property type="molecule type" value="Genomic_DNA"/>
</dbReference>
<accession>A0A9D2I463</accession>
<evidence type="ECO:0000313" key="2">
    <source>
        <dbReference type="Proteomes" id="UP000886858"/>
    </source>
</evidence>
<dbReference type="Proteomes" id="UP000886858">
    <property type="component" value="Unassembled WGS sequence"/>
</dbReference>
<protein>
    <recommendedName>
        <fullName evidence="3">Phage portal protein</fullName>
    </recommendedName>
</protein>
<sequence length="476" mass="53798">MGLIATVKRWIGMIFKKRAEEDFQVKEITSQQMKDVISRCADMYRGAPYWVSAEDNIKTINFAKAVCSETARLATLGIKIQIGGGARGTWLQEQIDKVYFNLRHWVEYGCAYGTVIIKPNGSGFDVFTPFDFMITDSDSNGNITGIIFKDSYADNDKYYTRLEYHRFVETQTEAGTDYPYYITNRAYMSHNAQSLGDPIALSRTKWADLMEDSGPIDKNNGEQLDGPMFGVFRTPQANNVDLVTALGLPLYADAIEEMKDLDIAYSRNAGEIADSQKIILIDDRLMYASGRNLKEGGPADVKLPHYAKNVFGSNQEEFYQEINPQLNTDTRLSGINALLSQIGYKCGFSNGYFVFNEATGIQTATGVEAEQQRTVQLVKDVRDKLESCLDGAIYAMSVYADLYSLAPVGSYETVYNFGDILYSYEADKQQWYAYAVQNRIPFWYYLVKFEGFTEEDAKMLANEAQNNMQEGLFTEE</sequence>
<evidence type="ECO:0008006" key="3">
    <source>
        <dbReference type="Google" id="ProtNLM"/>
    </source>
</evidence>
<comment type="caution">
    <text evidence="1">The sequence shown here is derived from an EMBL/GenBank/DDBJ whole genome shotgun (WGS) entry which is preliminary data.</text>
</comment>
<dbReference type="AlphaFoldDB" id="A0A9D2I463"/>
<name>A0A9D2I463_9FIRM</name>